<accession>A0A9P9DY42</accession>
<name>A0A9P9DY42_9HYPO</name>
<proteinExistence type="predicted"/>
<keyword evidence="2" id="KW-1185">Reference proteome</keyword>
<dbReference type="EMBL" id="JAGMUV010000019">
    <property type="protein sequence ID" value="KAH7127513.1"/>
    <property type="molecule type" value="Genomic_DNA"/>
</dbReference>
<reference evidence="1" key="1">
    <citation type="journal article" date="2021" name="Nat. Commun.">
        <title>Genetic determinants of endophytism in the Arabidopsis root mycobiome.</title>
        <authorList>
            <person name="Mesny F."/>
            <person name="Miyauchi S."/>
            <person name="Thiergart T."/>
            <person name="Pickel B."/>
            <person name="Atanasova L."/>
            <person name="Karlsson M."/>
            <person name="Huettel B."/>
            <person name="Barry K.W."/>
            <person name="Haridas S."/>
            <person name="Chen C."/>
            <person name="Bauer D."/>
            <person name="Andreopoulos W."/>
            <person name="Pangilinan J."/>
            <person name="LaButti K."/>
            <person name="Riley R."/>
            <person name="Lipzen A."/>
            <person name="Clum A."/>
            <person name="Drula E."/>
            <person name="Henrissat B."/>
            <person name="Kohler A."/>
            <person name="Grigoriev I.V."/>
            <person name="Martin F.M."/>
            <person name="Hacquard S."/>
        </authorList>
    </citation>
    <scope>NUCLEOTIDE SEQUENCE</scope>
    <source>
        <strain evidence="1">MPI-CAGE-AT-0147</strain>
    </source>
</reference>
<comment type="caution">
    <text evidence="1">The sequence shown here is derived from an EMBL/GenBank/DDBJ whole genome shotgun (WGS) entry which is preliminary data.</text>
</comment>
<protein>
    <submittedName>
        <fullName evidence="1">Uncharacterized protein</fullName>
    </submittedName>
</protein>
<evidence type="ECO:0000313" key="2">
    <source>
        <dbReference type="Proteomes" id="UP000738349"/>
    </source>
</evidence>
<dbReference type="Proteomes" id="UP000738349">
    <property type="component" value="Unassembled WGS sequence"/>
</dbReference>
<dbReference type="AlphaFoldDB" id="A0A9P9DY42"/>
<sequence length="185" mass="20373">MIEAVASVKLTATGSLGRACDVTSRRIASRIAHGPRAAAAQKRRKTTQAQLRLRLRLQPTDQQKMGGTRRQENGKANTNLLLFLLSVGFLGEGDELLLLLGLSSSAADHGCYVMWWIGCLRVAFEMKARRLQQVLSARGMQVGWLERVIRERRGELEGYRRPTKLGAREAGGAGGWRRADGGRSC</sequence>
<organism evidence="1 2">
    <name type="scientific">Dactylonectria macrodidyma</name>
    <dbReference type="NCBI Taxonomy" id="307937"/>
    <lineage>
        <taxon>Eukaryota</taxon>
        <taxon>Fungi</taxon>
        <taxon>Dikarya</taxon>
        <taxon>Ascomycota</taxon>
        <taxon>Pezizomycotina</taxon>
        <taxon>Sordariomycetes</taxon>
        <taxon>Hypocreomycetidae</taxon>
        <taxon>Hypocreales</taxon>
        <taxon>Nectriaceae</taxon>
        <taxon>Dactylonectria</taxon>
    </lineage>
</organism>
<gene>
    <name evidence="1" type="ORF">EDB81DRAFT_143749</name>
</gene>
<evidence type="ECO:0000313" key="1">
    <source>
        <dbReference type="EMBL" id="KAH7127513.1"/>
    </source>
</evidence>